<protein>
    <submittedName>
        <fullName evidence="1">Uncharacterized protein</fullName>
    </submittedName>
</protein>
<dbReference type="Proteomes" id="UP001168877">
    <property type="component" value="Unassembled WGS sequence"/>
</dbReference>
<organism evidence="1 2">
    <name type="scientific">Acer saccharum</name>
    <name type="common">Sugar maple</name>
    <dbReference type="NCBI Taxonomy" id="4024"/>
    <lineage>
        <taxon>Eukaryota</taxon>
        <taxon>Viridiplantae</taxon>
        <taxon>Streptophyta</taxon>
        <taxon>Embryophyta</taxon>
        <taxon>Tracheophyta</taxon>
        <taxon>Spermatophyta</taxon>
        <taxon>Magnoliopsida</taxon>
        <taxon>eudicotyledons</taxon>
        <taxon>Gunneridae</taxon>
        <taxon>Pentapetalae</taxon>
        <taxon>rosids</taxon>
        <taxon>malvids</taxon>
        <taxon>Sapindales</taxon>
        <taxon>Sapindaceae</taxon>
        <taxon>Hippocastanoideae</taxon>
        <taxon>Acereae</taxon>
        <taxon>Acer</taxon>
    </lineage>
</organism>
<proteinExistence type="predicted"/>
<evidence type="ECO:0000313" key="1">
    <source>
        <dbReference type="EMBL" id="KAK0589676.1"/>
    </source>
</evidence>
<dbReference type="EMBL" id="JAUESC010000381">
    <property type="protein sequence ID" value="KAK0589676.1"/>
    <property type="molecule type" value="Genomic_DNA"/>
</dbReference>
<keyword evidence="2" id="KW-1185">Reference proteome</keyword>
<name>A0AA39VTB0_ACESA</name>
<reference evidence="1" key="1">
    <citation type="journal article" date="2022" name="Plant J.">
        <title>Strategies of tolerance reflected in two North American maple genomes.</title>
        <authorList>
            <person name="McEvoy S.L."/>
            <person name="Sezen U.U."/>
            <person name="Trouern-Trend A."/>
            <person name="McMahon S.M."/>
            <person name="Schaberg P.G."/>
            <person name="Yang J."/>
            <person name="Wegrzyn J.L."/>
            <person name="Swenson N.G."/>
        </authorList>
    </citation>
    <scope>NUCLEOTIDE SEQUENCE</scope>
    <source>
        <strain evidence="1">NS2018</strain>
    </source>
</reference>
<gene>
    <name evidence="1" type="ORF">LWI29_017167</name>
</gene>
<reference evidence="1" key="2">
    <citation type="submission" date="2023-06" db="EMBL/GenBank/DDBJ databases">
        <authorList>
            <person name="Swenson N.G."/>
            <person name="Wegrzyn J.L."/>
            <person name="Mcevoy S.L."/>
        </authorList>
    </citation>
    <scope>NUCLEOTIDE SEQUENCE</scope>
    <source>
        <strain evidence="1">NS2018</strain>
        <tissue evidence="1">Leaf</tissue>
    </source>
</reference>
<evidence type="ECO:0000313" key="2">
    <source>
        <dbReference type="Proteomes" id="UP001168877"/>
    </source>
</evidence>
<dbReference type="AlphaFoldDB" id="A0AA39VTB0"/>
<accession>A0AA39VTB0</accession>
<sequence>MIYIYQFDDLYNVNNYYDASCGAVRFQTQLKFLMYCRNLFLVQLWTWNNLRIGAVVRDSRGTVMAACAQVLKLGIPHQVPVVLESDSLQAVEFVSSRFECA</sequence>
<comment type="caution">
    <text evidence="1">The sequence shown here is derived from an EMBL/GenBank/DDBJ whole genome shotgun (WGS) entry which is preliminary data.</text>
</comment>